<sequence length="101" mass="11662">MGRKSHIELPKDKIAEFCKRHHIRKLSLFGSCLHVDFGPESDIDLLVEFEPDHIPGLITLSGMEIELSEIIGRKVDLRTPEDLSRYFRKEVVESAEVQYVQ</sequence>
<keyword evidence="2" id="KW-1277">Toxin-antitoxin system</keyword>
<evidence type="ECO:0000256" key="3">
    <source>
        <dbReference type="ARBA" id="ARBA00022679"/>
    </source>
</evidence>
<evidence type="ECO:0000256" key="1">
    <source>
        <dbReference type="ARBA" id="ARBA00001946"/>
    </source>
</evidence>
<dbReference type="Gene3D" id="3.30.460.10">
    <property type="entry name" value="Beta Polymerase, domain 2"/>
    <property type="match status" value="1"/>
</dbReference>
<dbReference type="PANTHER" id="PTHR33571:SF12">
    <property type="entry name" value="BSL3053 PROTEIN"/>
    <property type="match status" value="1"/>
</dbReference>
<dbReference type="SUPFAM" id="SSF81301">
    <property type="entry name" value="Nucleotidyltransferase"/>
    <property type="match status" value="1"/>
</dbReference>
<organism evidence="11 12">
    <name type="scientific">Candidatus Brocadia carolinensis</name>
    <dbReference type="NCBI Taxonomy" id="1004156"/>
    <lineage>
        <taxon>Bacteria</taxon>
        <taxon>Pseudomonadati</taxon>
        <taxon>Planctomycetota</taxon>
        <taxon>Candidatus Brocadiia</taxon>
        <taxon>Candidatus Brocadiales</taxon>
        <taxon>Candidatus Brocadiaceae</taxon>
        <taxon>Candidatus Brocadia</taxon>
    </lineage>
</organism>
<evidence type="ECO:0000256" key="4">
    <source>
        <dbReference type="ARBA" id="ARBA00022695"/>
    </source>
</evidence>
<comment type="similarity">
    <text evidence="9">Belongs to the MntA antitoxin family.</text>
</comment>
<dbReference type="InterPro" id="IPR052038">
    <property type="entry name" value="Type-VII_TA_antitoxin"/>
</dbReference>
<keyword evidence="4" id="KW-0548">Nucleotidyltransferase</keyword>
<accession>A0A1V4AVY4</accession>
<dbReference type="GO" id="GO:0046872">
    <property type="term" value="F:metal ion binding"/>
    <property type="evidence" value="ECO:0007669"/>
    <property type="project" value="UniProtKB-KW"/>
</dbReference>
<keyword evidence="6" id="KW-0547">Nucleotide-binding</keyword>
<dbReference type="GO" id="GO:0005524">
    <property type="term" value="F:ATP binding"/>
    <property type="evidence" value="ECO:0007669"/>
    <property type="project" value="UniProtKB-KW"/>
</dbReference>
<dbReference type="CDD" id="cd05403">
    <property type="entry name" value="NT_KNTase_like"/>
    <property type="match status" value="1"/>
</dbReference>
<evidence type="ECO:0000256" key="5">
    <source>
        <dbReference type="ARBA" id="ARBA00022723"/>
    </source>
</evidence>
<dbReference type="PANTHER" id="PTHR33571">
    <property type="entry name" value="SSL8005 PROTEIN"/>
    <property type="match status" value="1"/>
</dbReference>
<proteinExistence type="inferred from homology"/>
<keyword evidence="3 11" id="KW-0808">Transferase</keyword>
<dbReference type="EMBL" id="AYTS01000036">
    <property type="protein sequence ID" value="OOP57276.1"/>
    <property type="molecule type" value="Genomic_DNA"/>
</dbReference>
<evidence type="ECO:0000256" key="9">
    <source>
        <dbReference type="ARBA" id="ARBA00038276"/>
    </source>
</evidence>
<comment type="cofactor">
    <cofactor evidence="1">
        <name>Mg(2+)</name>
        <dbReference type="ChEBI" id="CHEBI:18420"/>
    </cofactor>
</comment>
<dbReference type="InterPro" id="IPR043519">
    <property type="entry name" value="NT_sf"/>
</dbReference>
<evidence type="ECO:0000256" key="8">
    <source>
        <dbReference type="ARBA" id="ARBA00022842"/>
    </source>
</evidence>
<keyword evidence="5" id="KW-0479">Metal-binding</keyword>
<dbReference type="GO" id="GO:0016779">
    <property type="term" value="F:nucleotidyltransferase activity"/>
    <property type="evidence" value="ECO:0007669"/>
    <property type="project" value="UniProtKB-KW"/>
</dbReference>
<dbReference type="InterPro" id="IPR002934">
    <property type="entry name" value="Polymerase_NTP_transf_dom"/>
</dbReference>
<name>A0A1V4AVY4_9BACT</name>
<keyword evidence="8" id="KW-0460">Magnesium</keyword>
<evidence type="ECO:0000256" key="2">
    <source>
        <dbReference type="ARBA" id="ARBA00022649"/>
    </source>
</evidence>
<dbReference type="Pfam" id="PF01909">
    <property type="entry name" value="NTP_transf_2"/>
    <property type="match status" value="1"/>
</dbReference>
<dbReference type="Proteomes" id="UP000189681">
    <property type="component" value="Unassembled WGS sequence"/>
</dbReference>
<dbReference type="STRING" id="1004156.AYP45_04380"/>
<evidence type="ECO:0000256" key="7">
    <source>
        <dbReference type="ARBA" id="ARBA00022840"/>
    </source>
</evidence>
<evidence type="ECO:0000313" key="11">
    <source>
        <dbReference type="EMBL" id="OOP57276.1"/>
    </source>
</evidence>
<feature type="domain" description="Polymerase nucleotidyl transferase" evidence="10">
    <location>
        <begin position="12"/>
        <end position="95"/>
    </location>
</feature>
<reference evidence="11 12" key="1">
    <citation type="journal article" date="2017" name="Water Res.">
        <title>Discovery and metagenomic analysis of an anammox bacterial enrichment related to Candidatus "Brocadia caroliniensis" in a full-scale glycerol-fed nitritation-denitritation separate centrate treatment process.</title>
        <authorList>
            <person name="Park H."/>
            <person name="Brotto A.C."/>
            <person name="van Loosdrecht M.C."/>
            <person name="Chandran K."/>
        </authorList>
    </citation>
    <scope>NUCLEOTIDE SEQUENCE [LARGE SCALE GENOMIC DNA]</scope>
    <source>
        <strain evidence="11">26THWARD</strain>
    </source>
</reference>
<evidence type="ECO:0000313" key="12">
    <source>
        <dbReference type="Proteomes" id="UP000189681"/>
    </source>
</evidence>
<dbReference type="AlphaFoldDB" id="A0A1V4AVY4"/>
<evidence type="ECO:0000256" key="6">
    <source>
        <dbReference type="ARBA" id="ARBA00022741"/>
    </source>
</evidence>
<gene>
    <name evidence="11" type="ORF">AYP45_04380</name>
</gene>
<keyword evidence="7" id="KW-0067">ATP-binding</keyword>
<evidence type="ECO:0000259" key="10">
    <source>
        <dbReference type="Pfam" id="PF01909"/>
    </source>
</evidence>
<comment type="caution">
    <text evidence="11">The sequence shown here is derived from an EMBL/GenBank/DDBJ whole genome shotgun (WGS) entry which is preliminary data.</text>
</comment>
<protein>
    <submittedName>
        <fullName evidence="11">Nucleotidyltransferase</fullName>
    </submittedName>
</protein>